<evidence type="ECO:0000256" key="2">
    <source>
        <dbReference type="SAM" id="MobiDB-lite"/>
    </source>
</evidence>
<dbReference type="Proteomes" id="UP000472263">
    <property type="component" value="Chromosome 22"/>
</dbReference>
<dbReference type="GO" id="GO:2000344">
    <property type="term" value="P:positive regulation of acrosome reaction"/>
    <property type="evidence" value="ECO:0007669"/>
    <property type="project" value="TreeGrafter"/>
</dbReference>
<keyword evidence="3" id="KW-0732">Signal</keyword>
<gene>
    <name evidence="5" type="primary">zpcx</name>
</gene>
<feature type="compositionally biased region" description="Basic and acidic residues" evidence="2">
    <location>
        <begin position="400"/>
        <end position="410"/>
    </location>
</feature>
<feature type="region of interest" description="Disordered" evidence="2">
    <location>
        <begin position="242"/>
        <end position="292"/>
    </location>
</feature>
<sequence>MGKLGIFLYLVVGIFIPVQSTIEEQVKFSRDYVKNLLPFPIERNFDTIFSSWRSRTPAFHMLAELRPRLRAPRIQVFSTWTHTADSNIYQRGQIVYLQVTAKPAPDQQLFIQSCFVSASPDPQTRSRHAVILNKGCTATVGSQTFTQFVASEREGAINFLLDTSHLISEVYIHCSVLISDQGITSGSKSCNYNKIQSRWEELSGNVEVCRCCSSRCQGPSRKLVLSDTRAIVGTGPLVIVDPSSTPVANSMQSDTPDPTETENQSISQSDSAAPKDWIVSGSSFQGNDPSKAPWYTAPQGVVIMSQDPVVRLTLGLLGQVKVTDAGCNDSTGSPSDSDLRGQSQLSDTLSNDIPEMHPAATEQDFILKSAQRKQLGRGSRMLHADAPQESYGPVPAENTSDLKRHGSDDFGHERDELAQRQAQTLMYKEETTADFQPAIRSKLQFSKGVDGLQTLTYEEEVMRPREGKAMRRFGTNKVSRRQMTGQRGLLSTFLDLLRYPIFIQY</sequence>
<dbReference type="FunFam" id="2.60.40.4100:FF:000002">
    <property type="entry name" value="Zona pellucida sperm-binding protein 3"/>
    <property type="match status" value="1"/>
</dbReference>
<dbReference type="GO" id="GO:0035803">
    <property type="term" value="P:egg coat formation"/>
    <property type="evidence" value="ECO:0007669"/>
    <property type="project" value="TreeGrafter"/>
</dbReference>
<feature type="compositionally biased region" description="Polar residues" evidence="2">
    <location>
        <begin position="242"/>
        <end position="271"/>
    </location>
</feature>
<feature type="signal peptide" evidence="3">
    <location>
        <begin position="1"/>
        <end position="20"/>
    </location>
</feature>
<feature type="chain" id="PRO_5025589207" description="ZP domain-containing protein" evidence="3">
    <location>
        <begin position="21"/>
        <end position="505"/>
    </location>
</feature>
<reference evidence="5" key="2">
    <citation type="submission" date="2025-08" db="UniProtKB">
        <authorList>
            <consortium name="Ensembl"/>
        </authorList>
    </citation>
    <scope>IDENTIFICATION</scope>
</reference>
<dbReference type="AlphaFoldDB" id="A0A667ZRQ6"/>
<feature type="region of interest" description="Disordered" evidence="2">
    <location>
        <begin position="324"/>
        <end position="355"/>
    </location>
</feature>
<dbReference type="Gene3D" id="2.60.40.4100">
    <property type="entry name" value="Zona pellucida, ZP-C domain"/>
    <property type="match status" value="1"/>
</dbReference>
<dbReference type="InterPro" id="IPR001507">
    <property type="entry name" value="ZP_dom"/>
</dbReference>
<organism evidence="5 6">
    <name type="scientific">Myripristis murdjan</name>
    <name type="common">pinecone soldierfish</name>
    <dbReference type="NCBI Taxonomy" id="586833"/>
    <lineage>
        <taxon>Eukaryota</taxon>
        <taxon>Metazoa</taxon>
        <taxon>Chordata</taxon>
        <taxon>Craniata</taxon>
        <taxon>Vertebrata</taxon>
        <taxon>Euteleostomi</taxon>
        <taxon>Actinopterygii</taxon>
        <taxon>Neopterygii</taxon>
        <taxon>Teleostei</taxon>
        <taxon>Neoteleostei</taxon>
        <taxon>Acanthomorphata</taxon>
        <taxon>Holocentriformes</taxon>
        <taxon>Holocentridae</taxon>
        <taxon>Myripristis</taxon>
    </lineage>
</organism>
<dbReference type="PANTHER" id="PTHR11576">
    <property type="entry name" value="ZONA PELLUCIDA SPERM-BINDING PROTEIN 3"/>
    <property type="match status" value="1"/>
</dbReference>
<proteinExistence type="predicted"/>
<evidence type="ECO:0000313" key="5">
    <source>
        <dbReference type="Ensembl" id="ENSMMDP00005045605.1"/>
    </source>
</evidence>
<dbReference type="PROSITE" id="PS51034">
    <property type="entry name" value="ZP_2"/>
    <property type="match status" value="1"/>
</dbReference>
<keyword evidence="6" id="KW-1185">Reference proteome</keyword>
<dbReference type="InterPro" id="IPR055355">
    <property type="entry name" value="ZP-C"/>
</dbReference>
<dbReference type="GO" id="GO:0031012">
    <property type="term" value="C:extracellular matrix"/>
    <property type="evidence" value="ECO:0007669"/>
    <property type="project" value="TreeGrafter"/>
</dbReference>
<evidence type="ECO:0000313" key="6">
    <source>
        <dbReference type="Proteomes" id="UP000472263"/>
    </source>
</evidence>
<accession>A0A667ZRQ6</accession>
<dbReference type="GO" id="GO:0007339">
    <property type="term" value="P:binding of sperm to zona pellucida"/>
    <property type="evidence" value="ECO:0007669"/>
    <property type="project" value="TreeGrafter"/>
</dbReference>
<reference evidence="5" key="1">
    <citation type="submission" date="2019-06" db="EMBL/GenBank/DDBJ databases">
        <authorList>
            <consortium name="Wellcome Sanger Institute Data Sharing"/>
        </authorList>
    </citation>
    <scope>NUCLEOTIDE SEQUENCE [LARGE SCALE GENOMIC DNA]</scope>
</reference>
<protein>
    <recommendedName>
        <fullName evidence="4">ZP domain-containing protein</fullName>
    </recommendedName>
</protein>
<dbReference type="Ensembl" id="ENSMMDT00005046500.1">
    <property type="protein sequence ID" value="ENSMMDP00005045605.1"/>
    <property type="gene ID" value="ENSMMDG00005020905.1"/>
</dbReference>
<dbReference type="PANTHER" id="PTHR11576:SF18">
    <property type="entry name" value="ZONA PELLUCIDA PROTEIN C"/>
    <property type="match status" value="1"/>
</dbReference>
<keyword evidence="1" id="KW-1015">Disulfide bond</keyword>
<dbReference type="InParanoid" id="A0A667ZRQ6"/>
<dbReference type="Pfam" id="PF00100">
    <property type="entry name" value="Zona_pellucida"/>
    <property type="match status" value="1"/>
</dbReference>
<reference evidence="5" key="3">
    <citation type="submission" date="2025-09" db="UniProtKB">
        <authorList>
            <consortium name="Ensembl"/>
        </authorList>
    </citation>
    <scope>IDENTIFICATION</scope>
</reference>
<feature type="compositionally biased region" description="Polar residues" evidence="2">
    <location>
        <begin position="328"/>
        <end position="351"/>
    </location>
</feature>
<dbReference type="GO" id="GO:0032190">
    <property type="term" value="F:acrosin binding"/>
    <property type="evidence" value="ECO:0007669"/>
    <property type="project" value="TreeGrafter"/>
</dbReference>
<feature type="region of interest" description="Disordered" evidence="2">
    <location>
        <begin position="376"/>
        <end position="410"/>
    </location>
</feature>
<dbReference type="InterPro" id="IPR042235">
    <property type="entry name" value="ZP-C_dom"/>
</dbReference>
<evidence type="ECO:0000256" key="3">
    <source>
        <dbReference type="SAM" id="SignalP"/>
    </source>
</evidence>
<name>A0A667ZRQ6_9TELE</name>
<evidence type="ECO:0000259" key="4">
    <source>
        <dbReference type="PROSITE" id="PS51034"/>
    </source>
</evidence>
<dbReference type="GeneTree" id="ENSGT01030000234567"/>
<evidence type="ECO:0000256" key="1">
    <source>
        <dbReference type="ARBA" id="ARBA00023157"/>
    </source>
</evidence>
<feature type="domain" description="ZP" evidence="4">
    <location>
        <begin position="1"/>
        <end position="197"/>
    </location>
</feature>